<feature type="transmembrane region" description="Helical" evidence="2">
    <location>
        <begin position="542"/>
        <end position="562"/>
    </location>
</feature>
<feature type="transmembrane region" description="Helical" evidence="2">
    <location>
        <begin position="1010"/>
        <end position="1037"/>
    </location>
</feature>
<feature type="transmembrane region" description="Helical" evidence="2">
    <location>
        <begin position="933"/>
        <end position="956"/>
    </location>
</feature>
<feature type="compositionally biased region" description="Basic and acidic residues" evidence="1">
    <location>
        <begin position="1079"/>
        <end position="1088"/>
    </location>
</feature>
<dbReference type="PANTHER" id="PTHR32063">
    <property type="match status" value="1"/>
</dbReference>
<dbReference type="PRINTS" id="PR00702">
    <property type="entry name" value="ACRIFLAVINRP"/>
</dbReference>
<dbReference type="RefSeq" id="WP_088368123.1">
    <property type="nucleotide sequence ID" value="NZ_NBBI01000006.1"/>
</dbReference>
<dbReference type="SUPFAM" id="SSF82693">
    <property type="entry name" value="Multidrug efflux transporter AcrB pore domain, PN1, PN2, PC1 and PC2 subdomains"/>
    <property type="match status" value="3"/>
</dbReference>
<dbReference type="GO" id="GO:0042910">
    <property type="term" value="F:xenobiotic transmembrane transporter activity"/>
    <property type="evidence" value="ECO:0007669"/>
    <property type="project" value="TreeGrafter"/>
</dbReference>
<feature type="transmembrane region" description="Helical" evidence="2">
    <location>
        <begin position="905"/>
        <end position="927"/>
    </location>
</feature>
<feature type="transmembrane region" description="Helical" evidence="2">
    <location>
        <begin position="335"/>
        <end position="354"/>
    </location>
</feature>
<comment type="caution">
    <text evidence="3">The sequence shown here is derived from an EMBL/GenBank/DDBJ whole genome shotgun (WGS) entry which is preliminary data.</text>
</comment>
<accession>A0A245ZF79</accession>
<evidence type="ECO:0000313" key="3">
    <source>
        <dbReference type="EMBL" id="OWK28404.1"/>
    </source>
</evidence>
<keyword evidence="2" id="KW-1133">Transmembrane helix</keyword>
<dbReference type="AlphaFoldDB" id="A0A245ZF79"/>
<dbReference type="InterPro" id="IPR001036">
    <property type="entry name" value="Acrflvin-R"/>
</dbReference>
<dbReference type="Proteomes" id="UP000197290">
    <property type="component" value="Unassembled WGS sequence"/>
</dbReference>
<feature type="transmembrane region" description="Helical" evidence="2">
    <location>
        <begin position="977"/>
        <end position="998"/>
    </location>
</feature>
<evidence type="ECO:0000313" key="4">
    <source>
        <dbReference type="Proteomes" id="UP000197290"/>
    </source>
</evidence>
<dbReference type="Gene3D" id="3.30.70.1320">
    <property type="entry name" value="Multidrug efflux transporter AcrB pore domain like"/>
    <property type="match status" value="1"/>
</dbReference>
<dbReference type="OrthoDB" id="9806532at2"/>
<protein>
    <submittedName>
        <fullName evidence="3">Multidrug resistance protein MdtC</fullName>
    </submittedName>
</protein>
<dbReference type="InterPro" id="IPR027463">
    <property type="entry name" value="AcrB_DN_DC_subdom"/>
</dbReference>
<keyword evidence="2" id="KW-0812">Transmembrane</keyword>
<keyword evidence="4" id="KW-1185">Reference proteome</keyword>
<dbReference type="GO" id="GO:0005886">
    <property type="term" value="C:plasma membrane"/>
    <property type="evidence" value="ECO:0007669"/>
    <property type="project" value="TreeGrafter"/>
</dbReference>
<dbReference type="Pfam" id="PF00873">
    <property type="entry name" value="ACR_tran"/>
    <property type="match status" value="1"/>
</dbReference>
<evidence type="ECO:0000256" key="2">
    <source>
        <dbReference type="SAM" id="Phobius"/>
    </source>
</evidence>
<feature type="transmembrane region" description="Helical" evidence="2">
    <location>
        <begin position="432"/>
        <end position="452"/>
    </location>
</feature>
<proteinExistence type="predicted"/>
<dbReference type="SUPFAM" id="SSF82866">
    <property type="entry name" value="Multidrug efflux transporter AcrB transmembrane domain"/>
    <property type="match status" value="2"/>
</dbReference>
<feature type="transmembrane region" description="Helical" evidence="2">
    <location>
        <begin position="12"/>
        <end position="33"/>
    </location>
</feature>
<feature type="transmembrane region" description="Helical" evidence="2">
    <location>
        <begin position="361"/>
        <end position="378"/>
    </location>
</feature>
<gene>
    <name evidence="3" type="primary">mdtC</name>
    <name evidence="3" type="ORF">SPDO_28060</name>
</gene>
<feature type="transmembrane region" description="Helical" evidence="2">
    <location>
        <begin position="390"/>
        <end position="412"/>
    </location>
</feature>
<organism evidence="3 4">
    <name type="scientific">Sphingomonas dokdonensis</name>
    <dbReference type="NCBI Taxonomy" id="344880"/>
    <lineage>
        <taxon>Bacteria</taxon>
        <taxon>Pseudomonadati</taxon>
        <taxon>Pseudomonadota</taxon>
        <taxon>Alphaproteobacteria</taxon>
        <taxon>Sphingomonadales</taxon>
        <taxon>Sphingomonadaceae</taxon>
        <taxon>Sphingomonas</taxon>
    </lineage>
</organism>
<dbReference type="Gene3D" id="3.30.2090.10">
    <property type="entry name" value="Multidrug efflux transporter AcrB TolC docking domain, DN and DC subdomains"/>
    <property type="match status" value="2"/>
</dbReference>
<name>A0A245ZF79_9SPHN</name>
<feature type="transmembrane region" description="Helical" evidence="2">
    <location>
        <begin position="464"/>
        <end position="483"/>
    </location>
</feature>
<keyword evidence="2" id="KW-0472">Membrane</keyword>
<reference evidence="3 4" key="1">
    <citation type="submission" date="2017-03" db="EMBL/GenBank/DDBJ databases">
        <title>Genome sequence of Sphingomonas dokdonensis DSM 21029.</title>
        <authorList>
            <person name="Poehlein A."/>
            <person name="Wuebbeler J.H."/>
            <person name="Steinbuechel A."/>
            <person name="Daniel R."/>
        </authorList>
    </citation>
    <scope>NUCLEOTIDE SEQUENCE [LARGE SCALE GENOMIC DNA]</scope>
    <source>
        <strain evidence="3 4">DSM 21029</strain>
    </source>
</reference>
<dbReference type="PANTHER" id="PTHR32063:SF77">
    <property type="entry name" value="ACR FAMILY TRANSPORT PROTEIN"/>
    <property type="match status" value="1"/>
</dbReference>
<dbReference type="Gene3D" id="3.30.70.1440">
    <property type="entry name" value="Multidrug efflux transporter AcrB pore domain"/>
    <property type="match status" value="1"/>
</dbReference>
<dbReference type="EMBL" id="NBBI01000006">
    <property type="protein sequence ID" value="OWK28404.1"/>
    <property type="molecule type" value="Genomic_DNA"/>
</dbReference>
<evidence type="ECO:0000256" key="1">
    <source>
        <dbReference type="SAM" id="MobiDB-lite"/>
    </source>
</evidence>
<feature type="region of interest" description="Disordered" evidence="1">
    <location>
        <begin position="1057"/>
        <end position="1088"/>
    </location>
</feature>
<dbReference type="SUPFAM" id="SSF82714">
    <property type="entry name" value="Multidrug efflux transporter AcrB TolC docking domain, DN and DC subdomains"/>
    <property type="match status" value="2"/>
</dbReference>
<feature type="transmembrane region" description="Helical" evidence="2">
    <location>
        <begin position="875"/>
        <end position="898"/>
    </location>
</feature>
<dbReference type="Gene3D" id="1.20.1640.10">
    <property type="entry name" value="Multidrug efflux transporter AcrB transmembrane domain"/>
    <property type="match status" value="2"/>
</dbReference>
<dbReference type="Gene3D" id="3.30.70.1430">
    <property type="entry name" value="Multidrug efflux transporter AcrB pore domain"/>
    <property type="match status" value="2"/>
</dbReference>
<sequence>MSFRNISAWSIRNPVPTIVLFVILTIAGIVSFIRMDINREPDIDFPAVAVEISQPGAAPSELETQVTQRVEAAVRTVEGVDELQSFVSEGNSTTMVQLDIGTPVDRAVNEVRDAVTQIRSNLPEGILEPQISRVKINDGDLGSYSAIATDMTVEQLSWYIDNTVTKELLSVEGMGSVERNGGVDREIRVILDPAKLAAYGLTATQINQQLRQVNLNAAGGRAEVAGAEQSVRVLGNAQNAFDLGEHQIIAGNGRTIKLSALGTVRDLYAEQRSAAGVNGKPVITFDFKRAKGYSEVTVFREAQKKLAELEKRNPAVKFQLRINGSKYAVEQYKSAIHAMIEGAVLAVFIVFLFLRDKRATFISALAIPLSAIPAFFFMDMMGFSLNSMTLLALSLVAGVLVDDAIVEIENIVRHMRMGKSAYQASIDAADEIGLAVLATTMAIVAVFLPVGLMPGVSGQFFKNFGLTVVAAVLMSLAVARMITPMIAAYFLKSAGPEAHGEGRLMDIYMVVLRWTLDPGKSLAVRARGGFRRLTGYIHDHRIWTIGIGGVAFVLTVLGFASLPMQFQPSIDQERSTVTITMAPGATLAQTQTVVDQVYALLSRQPEVATTYTRTFVGNGRVTVEFKEKPSLNDRIAAIFGGDIGDKREQTSTEFERSLAPALAKIPDARVNFQSQFGWGDNNRDVSVTLGSDDPVLLRETADKIVRDMAGLPGLLAPRIAGDLNRPEIVIKPRLDLAADLGVTTSALSNAIRIATLGDIDQNSARFSLNDRQIPIRVALDQSSRTEMSTIRNLPVATQNGGSVPLSVVAEIGFGSGPTKINRLNQQRQLTIGADLAPGLILSDAMQKVNQLPSMKNLPLGVQKMSVGQAKWQMEMLVNFIIAVIAGVFLVFSVLVLLYRRLLPPLVNMGSLLLAPLGGVLALIITGHPLSMPVFIGLLMLLGIVAKNSILLIDFALEEMQAGVPIYDAVVDAGHKRAQPIVMTTVAMVAGMVPTALALTGDGAWRAPMGIVVIGGLIVSTLLTLLIVPASFSLSVGIERRVGPWLGRKLLTYQPGDDGTPAIDHVGPGGTLPPPRGRLGYRDGDLPAE</sequence>